<dbReference type="GO" id="GO:0045332">
    <property type="term" value="P:phospholipid translocation"/>
    <property type="evidence" value="ECO:0007669"/>
    <property type="project" value="TreeGrafter"/>
</dbReference>
<dbReference type="GO" id="GO:0005886">
    <property type="term" value="C:plasma membrane"/>
    <property type="evidence" value="ECO:0007669"/>
    <property type="project" value="TreeGrafter"/>
</dbReference>
<name>A0AA39ITF1_9AGAR</name>
<keyword evidence="3" id="KW-1185">Reference proteome</keyword>
<dbReference type="PANTHER" id="PTHR24092">
    <property type="entry name" value="PROBABLE PHOSPHOLIPID-TRANSPORTING ATPASE"/>
    <property type="match status" value="1"/>
</dbReference>
<dbReference type="GO" id="GO:0000166">
    <property type="term" value="F:nucleotide binding"/>
    <property type="evidence" value="ECO:0007669"/>
    <property type="project" value="InterPro"/>
</dbReference>
<accession>A0AA39ITF1</accession>
<dbReference type="Proteomes" id="UP001175226">
    <property type="component" value="Unassembled WGS sequence"/>
</dbReference>
<dbReference type="InterPro" id="IPR023299">
    <property type="entry name" value="ATPase_P-typ_cyto_dom_N"/>
</dbReference>
<dbReference type="EMBL" id="JAUEPT010000165">
    <property type="protein sequence ID" value="KAK0430177.1"/>
    <property type="molecule type" value="Genomic_DNA"/>
</dbReference>
<feature type="compositionally biased region" description="Basic residues" evidence="1">
    <location>
        <begin position="163"/>
        <end position="186"/>
    </location>
</feature>
<proteinExistence type="predicted"/>
<evidence type="ECO:0000256" key="1">
    <source>
        <dbReference type="SAM" id="MobiDB-lite"/>
    </source>
</evidence>
<dbReference type="PANTHER" id="PTHR24092:SF153">
    <property type="entry name" value="PHOSPHOLIPID-TRANSPORTING ATPASE"/>
    <property type="match status" value="1"/>
</dbReference>
<dbReference type="AlphaFoldDB" id="A0AA39ITF1"/>
<sequence>MSNYRADDENEAFVETKNLDKETDVKFWNAVPALTHLCHVHIRLPSKYSVITPKITCIASMSWLRQRPESTQITHLRGPLLRNTDWVIGGSKDCHENLDQTDDNTSINEAYALLTFHSGNNDHVQIQYIFSDKTGQDFRDSDLGIFNSMVVVNADWKESIQRRSQRTRRQRQRIPIRNSNRKRKRPLIASASTSDLRASISEDAPPESQAHAYTLNCFLSVLALCCAVLTSVDSASCRNEYKAQSPDGAAVVHSAADMGYVLLGRNKGTLSMGSPGSDEPKRYELLNILEFNTARKRMSVVLKKLEGDDDRND</sequence>
<dbReference type="GO" id="GO:0140326">
    <property type="term" value="F:ATPase-coupled intramembrane lipid transporter activity"/>
    <property type="evidence" value="ECO:0007669"/>
    <property type="project" value="TreeGrafter"/>
</dbReference>
<evidence type="ECO:0000313" key="3">
    <source>
        <dbReference type="Proteomes" id="UP001175226"/>
    </source>
</evidence>
<evidence type="ECO:0000313" key="2">
    <source>
        <dbReference type="EMBL" id="KAK0430177.1"/>
    </source>
</evidence>
<comment type="caution">
    <text evidence="2">The sequence shown here is derived from an EMBL/GenBank/DDBJ whole genome shotgun (WGS) entry which is preliminary data.</text>
</comment>
<gene>
    <name evidence="2" type="ORF">EV421DRAFT_1937027</name>
</gene>
<protein>
    <submittedName>
        <fullName evidence="2">Uncharacterized protein</fullName>
    </submittedName>
</protein>
<feature type="region of interest" description="Disordered" evidence="1">
    <location>
        <begin position="160"/>
        <end position="202"/>
    </location>
</feature>
<organism evidence="2 3">
    <name type="scientific">Armillaria borealis</name>
    <dbReference type="NCBI Taxonomy" id="47425"/>
    <lineage>
        <taxon>Eukaryota</taxon>
        <taxon>Fungi</taxon>
        <taxon>Dikarya</taxon>
        <taxon>Basidiomycota</taxon>
        <taxon>Agaricomycotina</taxon>
        <taxon>Agaricomycetes</taxon>
        <taxon>Agaricomycetidae</taxon>
        <taxon>Agaricales</taxon>
        <taxon>Marasmiineae</taxon>
        <taxon>Physalacriaceae</taxon>
        <taxon>Armillaria</taxon>
    </lineage>
</organism>
<reference evidence="2" key="1">
    <citation type="submission" date="2023-06" db="EMBL/GenBank/DDBJ databases">
        <authorList>
            <consortium name="Lawrence Berkeley National Laboratory"/>
            <person name="Ahrendt S."/>
            <person name="Sahu N."/>
            <person name="Indic B."/>
            <person name="Wong-Bajracharya J."/>
            <person name="Merenyi Z."/>
            <person name="Ke H.-M."/>
            <person name="Monk M."/>
            <person name="Kocsube S."/>
            <person name="Drula E."/>
            <person name="Lipzen A."/>
            <person name="Balint B."/>
            <person name="Henrissat B."/>
            <person name="Andreopoulos B."/>
            <person name="Martin F.M."/>
            <person name="Harder C.B."/>
            <person name="Rigling D."/>
            <person name="Ford K.L."/>
            <person name="Foster G.D."/>
            <person name="Pangilinan J."/>
            <person name="Papanicolaou A."/>
            <person name="Barry K."/>
            <person name="LaButti K."/>
            <person name="Viragh M."/>
            <person name="Koriabine M."/>
            <person name="Yan M."/>
            <person name="Riley R."/>
            <person name="Champramary S."/>
            <person name="Plett K.L."/>
            <person name="Tsai I.J."/>
            <person name="Slot J."/>
            <person name="Sipos G."/>
            <person name="Plett J."/>
            <person name="Nagy L.G."/>
            <person name="Grigoriev I.V."/>
        </authorList>
    </citation>
    <scope>NUCLEOTIDE SEQUENCE</scope>
    <source>
        <strain evidence="2">FPL87.14</strain>
    </source>
</reference>
<dbReference type="Gene3D" id="3.40.1110.10">
    <property type="entry name" value="Calcium-transporting ATPase, cytoplasmic domain N"/>
    <property type="match status" value="1"/>
</dbReference>